<reference evidence="1" key="1">
    <citation type="submission" date="2016-01" db="EMBL/GenBank/DDBJ databases">
        <authorList>
            <person name="Peeters C."/>
        </authorList>
    </citation>
    <scope>NUCLEOTIDE SEQUENCE [LARGE SCALE GENOMIC DNA]</scope>
    <source>
        <strain evidence="1">LMG 29323</strain>
    </source>
</reference>
<keyword evidence="2" id="KW-1185">Reference proteome</keyword>
<protein>
    <submittedName>
        <fullName evidence="1">Uncharacterized protein</fullName>
    </submittedName>
</protein>
<evidence type="ECO:0000313" key="1">
    <source>
        <dbReference type="EMBL" id="SAK56230.1"/>
    </source>
</evidence>
<dbReference type="EMBL" id="FCOE02000005">
    <property type="protein sequence ID" value="SAK56230.1"/>
    <property type="molecule type" value="Genomic_DNA"/>
</dbReference>
<sequence length="83" mass="9160">MFLTSAQRKSLMETTMPRKGAGSRIAAIDAVVARLRHENPNAFHSAQSLEQRVFFHAPDSDIPHLAAIKLQPDIPPRQDGSVD</sequence>
<dbReference type="RefSeq" id="WP_244206467.1">
    <property type="nucleotide sequence ID" value="NZ_FCOE02000005.1"/>
</dbReference>
<accession>A0A158AER5</accession>
<gene>
    <name evidence="1" type="ORF">AWB80_02176</name>
</gene>
<name>A0A158AER5_9BURK</name>
<evidence type="ECO:0000313" key="2">
    <source>
        <dbReference type="Proteomes" id="UP000054911"/>
    </source>
</evidence>
<proteinExistence type="predicted"/>
<comment type="caution">
    <text evidence="1">The sequence shown here is derived from an EMBL/GenBank/DDBJ whole genome shotgun (WGS) entry which is preliminary data.</text>
</comment>
<dbReference type="Proteomes" id="UP000054911">
    <property type="component" value="Unassembled WGS sequence"/>
</dbReference>
<dbReference type="AlphaFoldDB" id="A0A158AER5"/>
<organism evidence="1 2">
    <name type="scientific">Caballeronia pedi</name>
    <dbReference type="NCBI Taxonomy" id="1777141"/>
    <lineage>
        <taxon>Bacteria</taxon>
        <taxon>Pseudomonadati</taxon>
        <taxon>Pseudomonadota</taxon>
        <taxon>Betaproteobacteria</taxon>
        <taxon>Burkholderiales</taxon>
        <taxon>Burkholderiaceae</taxon>
        <taxon>Caballeronia</taxon>
    </lineage>
</organism>